<dbReference type="PROSITE" id="PS50109">
    <property type="entry name" value="HIS_KIN"/>
    <property type="match status" value="1"/>
</dbReference>
<dbReference type="InterPro" id="IPR013656">
    <property type="entry name" value="PAS_4"/>
</dbReference>
<organism evidence="9 10">
    <name type="scientific">Alkaliphilus hydrothermalis</name>
    <dbReference type="NCBI Taxonomy" id="1482730"/>
    <lineage>
        <taxon>Bacteria</taxon>
        <taxon>Bacillati</taxon>
        <taxon>Bacillota</taxon>
        <taxon>Clostridia</taxon>
        <taxon>Peptostreptococcales</taxon>
        <taxon>Natronincolaceae</taxon>
        <taxon>Alkaliphilus</taxon>
    </lineage>
</organism>
<dbReference type="PANTHER" id="PTHR43711:SF26">
    <property type="entry name" value="SENSOR HISTIDINE KINASE RCSC"/>
    <property type="match status" value="1"/>
</dbReference>
<keyword evidence="6" id="KW-0902">Two-component regulatory system</keyword>
<evidence type="ECO:0000256" key="3">
    <source>
        <dbReference type="ARBA" id="ARBA00022553"/>
    </source>
</evidence>
<dbReference type="InterPro" id="IPR000014">
    <property type="entry name" value="PAS"/>
</dbReference>
<dbReference type="PANTHER" id="PTHR43711">
    <property type="entry name" value="TWO-COMPONENT HISTIDINE KINASE"/>
    <property type="match status" value="1"/>
</dbReference>
<dbReference type="SMART" id="SM00388">
    <property type="entry name" value="HisKA"/>
    <property type="match status" value="1"/>
</dbReference>
<dbReference type="InterPro" id="IPR036890">
    <property type="entry name" value="HATPase_C_sf"/>
</dbReference>
<dbReference type="Gene3D" id="3.30.565.10">
    <property type="entry name" value="Histidine kinase-like ATPase, C-terminal domain"/>
    <property type="match status" value="1"/>
</dbReference>
<keyword evidence="5" id="KW-0418">Kinase</keyword>
<reference evidence="9 10" key="1">
    <citation type="submission" date="2021-01" db="EMBL/GenBank/DDBJ databases">
        <title>Genomic Encyclopedia of Type Strains, Phase IV (KMG-IV): sequencing the most valuable type-strain genomes for metagenomic binning, comparative biology and taxonomic classification.</title>
        <authorList>
            <person name="Goeker M."/>
        </authorList>
    </citation>
    <scope>NUCLEOTIDE SEQUENCE [LARGE SCALE GENOMIC DNA]</scope>
    <source>
        <strain evidence="9 10">DSM 25890</strain>
    </source>
</reference>
<dbReference type="Gene3D" id="3.30.450.20">
    <property type="entry name" value="PAS domain"/>
    <property type="match status" value="3"/>
</dbReference>
<evidence type="ECO:0000313" key="9">
    <source>
        <dbReference type="EMBL" id="MBM7616285.1"/>
    </source>
</evidence>
<dbReference type="Pfam" id="PF08448">
    <property type="entry name" value="PAS_4"/>
    <property type="match status" value="1"/>
</dbReference>
<dbReference type="InterPro" id="IPR003594">
    <property type="entry name" value="HATPase_dom"/>
</dbReference>
<dbReference type="SMART" id="SM00091">
    <property type="entry name" value="PAS"/>
    <property type="match status" value="3"/>
</dbReference>
<dbReference type="InterPro" id="IPR005467">
    <property type="entry name" value="His_kinase_dom"/>
</dbReference>
<evidence type="ECO:0000259" key="8">
    <source>
        <dbReference type="PROSITE" id="PS50113"/>
    </source>
</evidence>
<evidence type="ECO:0000313" key="10">
    <source>
        <dbReference type="Proteomes" id="UP001314796"/>
    </source>
</evidence>
<evidence type="ECO:0000256" key="2">
    <source>
        <dbReference type="ARBA" id="ARBA00012438"/>
    </source>
</evidence>
<gene>
    <name evidence="9" type="ORF">JOC73_002867</name>
</gene>
<dbReference type="InterPro" id="IPR035965">
    <property type="entry name" value="PAS-like_dom_sf"/>
</dbReference>
<dbReference type="EC" id="2.7.13.3" evidence="2"/>
<evidence type="ECO:0000259" key="7">
    <source>
        <dbReference type="PROSITE" id="PS50109"/>
    </source>
</evidence>
<dbReference type="InterPro" id="IPR050736">
    <property type="entry name" value="Sensor_HK_Regulatory"/>
</dbReference>
<dbReference type="Proteomes" id="UP001314796">
    <property type="component" value="Unassembled WGS sequence"/>
</dbReference>
<dbReference type="Gene3D" id="1.10.287.130">
    <property type="match status" value="1"/>
</dbReference>
<evidence type="ECO:0000256" key="5">
    <source>
        <dbReference type="ARBA" id="ARBA00022777"/>
    </source>
</evidence>
<accession>A0ABS2NTK4</accession>
<dbReference type="Pfam" id="PF02518">
    <property type="entry name" value="HATPase_c"/>
    <property type="match status" value="1"/>
</dbReference>
<dbReference type="RefSeq" id="WP_204404348.1">
    <property type="nucleotide sequence ID" value="NZ_JAFBEE010000030.1"/>
</dbReference>
<dbReference type="InterPro" id="IPR003661">
    <property type="entry name" value="HisK_dim/P_dom"/>
</dbReference>
<dbReference type="SUPFAM" id="SSF55785">
    <property type="entry name" value="PYP-like sensor domain (PAS domain)"/>
    <property type="match status" value="3"/>
</dbReference>
<dbReference type="CDD" id="cd00075">
    <property type="entry name" value="HATPase"/>
    <property type="match status" value="1"/>
</dbReference>
<keyword evidence="4" id="KW-0808">Transferase</keyword>
<dbReference type="InterPro" id="IPR000700">
    <property type="entry name" value="PAS-assoc_C"/>
</dbReference>
<evidence type="ECO:0000256" key="1">
    <source>
        <dbReference type="ARBA" id="ARBA00000085"/>
    </source>
</evidence>
<comment type="caution">
    <text evidence="9">The sequence shown here is derived from an EMBL/GenBank/DDBJ whole genome shotgun (WGS) entry which is preliminary data.</text>
</comment>
<dbReference type="Pfam" id="PF00512">
    <property type="entry name" value="HisKA"/>
    <property type="match status" value="1"/>
</dbReference>
<keyword evidence="3" id="KW-0597">Phosphoprotein</keyword>
<dbReference type="SUPFAM" id="SSF55874">
    <property type="entry name" value="ATPase domain of HSP90 chaperone/DNA topoisomerase II/histidine kinase"/>
    <property type="match status" value="1"/>
</dbReference>
<evidence type="ECO:0000256" key="4">
    <source>
        <dbReference type="ARBA" id="ARBA00022679"/>
    </source>
</evidence>
<proteinExistence type="predicted"/>
<dbReference type="EMBL" id="JAFBEE010000030">
    <property type="protein sequence ID" value="MBM7616285.1"/>
    <property type="molecule type" value="Genomic_DNA"/>
</dbReference>
<dbReference type="SMART" id="SM00387">
    <property type="entry name" value="HATPase_c"/>
    <property type="match status" value="1"/>
</dbReference>
<dbReference type="NCBIfam" id="TIGR00229">
    <property type="entry name" value="sensory_box"/>
    <property type="match status" value="1"/>
</dbReference>
<dbReference type="SUPFAM" id="SSF47384">
    <property type="entry name" value="Homodimeric domain of signal transducing histidine kinase"/>
    <property type="match status" value="1"/>
</dbReference>
<dbReference type="CDD" id="cd00082">
    <property type="entry name" value="HisKA"/>
    <property type="match status" value="1"/>
</dbReference>
<evidence type="ECO:0000256" key="6">
    <source>
        <dbReference type="ARBA" id="ARBA00023012"/>
    </source>
</evidence>
<keyword evidence="10" id="KW-1185">Reference proteome</keyword>
<protein>
    <recommendedName>
        <fullName evidence="2">histidine kinase</fullName>
        <ecNumber evidence="2">2.7.13.3</ecNumber>
    </recommendedName>
</protein>
<name>A0ABS2NTK4_9FIRM</name>
<dbReference type="Pfam" id="PF13188">
    <property type="entry name" value="PAS_8"/>
    <property type="match status" value="1"/>
</dbReference>
<dbReference type="PRINTS" id="PR00344">
    <property type="entry name" value="BCTRLSENSOR"/>
</dbReference>
<sequence length="653" mass="74494">MDNYSSRLQIIDDSVLDEQSTLVNFIFDNVSNMIFTVDQDKKFVKVNQPAKQFLQKCNATNLDELYDELYITDFKGERVLVDKDPVYSVFQAGSSNNTEMCIHWKNGKKEYYYMDAMLFQDSEGRNFAIGILKDVTDYINLKELNNKYQKKADELINIINTISEGVAIVDSERNYMLLNPACDDIFRYKTHLTQKTDFKVGMTFDYAKVMDTDGTPMKPKELPVFKVLEGETLKNRIYRIQIDGVMKYISFSGVPIFDSEGKVEYGVMTFSDVSEIQRHQQRVNQQKHFIQSILDGLGTPVATISYPQYRYELVNDQYCKFIGDLLGKEIQKEELIGKSFEEAVPNHYAKAFMLDADRMLIKDKDKVRQVLEYKDFNNEERCYQIVQSPITDEDGKVIYITAVGIEVTEQVKAKKETEALAKMKEEYFTVISHELRSPIAVVHSAIQMLISDAYGSEFNGSTQKMLSRIEKNTDRLLVLVNNFLDITKAEAGFMNINYSPVQVGGFTEVLLESLQPSALKKSIKLELVNECKTEIVKLDCEKYERVLVNLVSNAIKFTGNNGLIQLILAEDNRNLIIKVKDNGIGIPAEKINKIFDRFYVVDDYLSRGNIGTGIGLSLVKKLVEILKGQINVVSQVGVGSEFILQLPKDPDLN</sequence>
<dbReference type="InterPro" id="IPR036097">
    <property type="entry name" value="HisK_dim/P_sf"/>
</dbReference>
<feature type="domain" description="Histidine kinase" evidence="7">
    <location>
        <begin position="430"/>
        <end position="650"/>
    </location>
</feature>
<feature type="domain" description="PAC" evidence="8">
    <location>
        <begin position="369"/>
        <end position="419"/>
    </location>
</feature>
<comment type="catalytic activity">
    <reaction evidence="1">
        <text>ATP + protein L-histidine = ADP + protein N-phospho-L-histidine.</text>
        <dbReference type="EC" id="2.7.13.3"/>
    </reaction>
</comment>
<dbReference type="PROSITE" id="PS50113">
    <property type="entry name" value="PAC"/>
    <property type="match status" value="2"/>
</dbReference>
<feature type="domain" description="PAC" evidence="8">
    <location>
        <begin position="231"/>
        <end position="285"/>
    </location>
</feature>
<dbReference type="InterPro" id="IPR004358">
    <property type="entry name" value="Sig_transdc_His_kin-like_C"/>
</dbReference>